<evidence type="ECO:0000313" key="6">
    <source>
        <dbReference type="EMBL" id="ENX35577.1"/>
    </source>
</evidence>
<evidence type="ECO:0000256" key="4">
    <source>
        <dbReference type="ARBA" id="ARBA00022691"/>
    </source>
</evidence>
<dbReference type="UniPathway" id="UPA00232"/>
<dbReference type="PATRIC" id="fig|1217695.3.peg.1212"/>
<dbReference type="PANTHER" id="PTHR43464">
    <property type="entry name" value="METHYLTRANSFERASE"/>
    <property type="match status" value="1"/>
</dbReference>
<dbReference type="AlphaFoldDB" id="N9R8Y3"/>
<feature type="binding site" evidence="5">
    <location>
        <position position="58"/>
    </location>
    <ligand>
        <name>S-adenosyl-L-methionine</name>
        <dbReference type="ChEBI" id="CHEBI:59789"/>
    </ligand>
</feature>
<organism evidence="6 7">
    <name type="scientific">Acinetobacter colistiniresistens</name>
    <dbReference type="NCBI Taxonomy" id="280145"/>
    <lineage>
        <taxon>Bacteria</taxon>
        <taxon>Pseudomonadati</taxon>
        <taxon>Pseudomonadota</taxon>
        <taxon>Gammaproteobacteria</taxon>
        <taxon>Moraxellales</taxon>
        <taxon>Moraxellaceae</taxon>
        <taxon>Acinetobacter</taxon>
    </lineage>
</organism>
<protein>
    <recommendedName>
        <fullName evidence="5">Ubiquinone biosynthesis O-methyltransferase</fullName>
    </recommendedName>
    <alternativeName>
        <fullName evidence="5">2-polyprenyl-6-hydroxyphenol methylase</fullName>
        <ecNumber evidence="5">2.1.1.222</ecNumber>
    </alternativeName>
    <alternativeName>
        <fullName evidence="5">3-demethylubiquinone 3-O-methyltransferase</fullName>
        <ecNumber evidence="5">2.1.1.64</ecNumber>
    </alternativeName>
</protein>
<dbReference type="Pfam" id="PF13489">
    <property type="entry name" value="Methyltransf_23"/>
    <property type="match status" value="1"/>
</dbReference>
<evidence type="ECO:0000313" key="7">
    <source>
        <dbReference type="Proteomes" id="UP000013009"/>
    </source>
</evidence>
<name>N9R8Y3_9GAMM</name>
<dbReference type="Proteomes" id="UP000013009">
    <property type="component" value="Unassembled WGS sequence"/>
</dbReference>
<comment type="function">
    <text evidence="5">O-methyltransferase that catalyzes the 2 O-methylation steps in the ubiquinone biosynthetic pathway.</text>
</comment>
<sequence>MKPSNHDPQELEKFEAISNRWWDLKGEFAPLHTINPLRLGWIKSIANGIQDKKILDVGCGGGILAESMARHGANVLGIDLGEQSIQVARNHAIMENIHNLEYRTIAVEELAKISPQQYDIITCMELLEHVPNPAAIIQSCAQLLKPHGLVFFSTINRNPKSFLYTIVGGEYLFKLMPKGTHNFNKYIKPNELSSLSEIAGLTQMNTIGLHYSPIGKYFWLAPDITVNYMTSCIKTSTS</sequence>
<keyword evidence="1 5" id="KW-0489">Methyltransferase</keyword>
<dbReference type="CDD" id="cd02440">
    <property type="entry name" value="AdoMet_MTases"/>
    <property type="match status" value="1"/>
</dbReference>
<feature type="binding site" evidence="5">
    <location>
        <position position="124"/>
    </location>
    <ligand>
        <name>S-adenosyl-L-methionine</name>
        <dbReference type="ChEBI" id="CHEBI:59789"/>
    </ligand>
</feature>
<feature type="binding site" evidence="5">
    <location>
        <position position="79"/>
    </location>
    <ligand>
        <name>S-adenosyl-L-methionine</name>
        <dbReference type="ChEBI" id="CHEBI:59789"/>
    </ligand>
</feature>
<dbReference type="GO" id="GO:0061542">
    <property type="term" value="F:3-demethylubiquinol 3-O-methyltransferase activity"/>
    <property type="evidence" value="ECO:0007669"/>
    <property type="project" value="UniProtKB-UniRule"/>
</dbReference>
<dbReference type="GO" id="GO:0102208">
    <property type="term" value="F:2-polyprenyl-6-hydroxyphenol methylase activity"/>
    <property type="evidence" value="ECO:0007669"/>
    <property type="project" value="UniProtKB-EC"/>
</dbReference>
<dbReference type="SUPFAM" id="SSF53335">
    <property type="entry name" value="S-adenosyl-L-methionine-dependent methyltransferases"/>
    <property type="match status" value="1"/>
</dbReference>
<evidence type="ECO:0000256" key="1">
    <source>
        <dbReference type="ARBA" id="ARBA00022603"/>
    </source>
</evidence>
<dbReference type="HOGENOM" id="CLU_042432_5_0_6"/>
<dbReference type="FunFam" id="3.40.50.150:FF:000028">
    <property type="entry name" value="Ubiquinone biosynthesis O-methyltransferase"/>
    <property type="match status" value="1"/>
</dbReference>
<dbReference type="EC" id="2.1.1.64" evidence="5"/>
<keyword evidence="2 5" id="KW-0808">Transferase</keyword>
<evidence type="ECO:0000256" key="5">
    <source>
        <dbReference type="HAMAP-Rule" id="MF_00472"/>
    </source>
</evidence>
<comment type="pathway">
    <text evidence="5">Cofactor biosynthesis; ubiquinone biosynthesis.</text>
</comment>
<reference evidence="6 7" key="1">
    <citation type="submission" date="2013-02" db="EMBL/GenBank/DDBJ databases">
        <title>The Genome Sequence of Acinetobacter sp. NIPH 1859.</title>
        <authorList>
            <consortium name="The Broad Institute Genome Sequencing Platform"/>
            <consortium name="The Broad Institute Genome Sequencing Center for Infectious Disease"/>
            <person name="Cerqueira G."/>
            <person name="Feldgarden M."/>
            <person name="Courvalin P."/>
            <person name="Perichon B."/>
            <person name="Grillot-Courvalin C."/>
            <person name="Clermont D."/>
            <person name="Rocha E."/>
            <person name="Yoon E.-J."/>
            <person name="Nemec A."/>
            <person name="Walker B."/>
            <person name="Young S.K."/>
            <person name="Zeng Q."/>
            <person name="Gargeya S."/>
            <person name="Fitzgerald M."/>
            <person name="Haas B."/>
            <person name="Abouelleil A."/>
            <person name="Alvarado L."/>
            <person name="Arachchi H.M."/>
            <person name="Berlin A.M."/>
            <person name="Chapman S.B."/>
            <person name="Dewar J."/>
            <person name="Goldberg J."/>
            <person name="Griggs A."/>
            <person name="Gujja S."/>
            <person name="Hansen M."/>
            <person name="Howarth C."/>
            <person name="Imamovic A."/>
            <person name="Larimer J."/>
            <person name="McCowan C."/>
            <person name="Murphy C."/>
            <person name="Neiman D."/>
            <person name="Pearson M."/>
            <person name="Priest M."/>
            <person name="Roberts A."/>
            <person name="Saif S."/>
            <person name="Shea T."/>
            <person name="Sisk P."/>
            <person name="Sykes S."/>
            <person name="Wortman J."/>
            <person name="Nusbaum C."/>
            <person name="Birren B."/>
        </authorList>
    </citation>
    <scope>NUCLEOTIDE SEQUENCE [LARGE SCALE GENOMIC DNA]</scope>
    <source>
        <strain evidence="6 7">NIPH 1859</strain>
    </source>
</reference>
<dbReference type="PANTHER" id="PTHR43464:SF19">
    <property type="entry name" value="UBIQUINONE BIOSYNTHESIS O-METHYLTRANSFERASE, MITOCHONDRIAL"/>
    <property type="match status" value="1"/>
</dbReference>
<keyword evidence="4 5" id="KW-0949">S-adenosyl-L-methionine</keyword>
<feature type="binding site" evidence="5">
    <location>
        <position position="38"/>
    </location>
    <ligand>
        <name>S-adenosyl-L-methionine</name>
        <dbReference type="ChEBI" id="CHEBI:59789"/>
    </ligand>
</feature>
<proteinExistence type="inferred from homology"/>
<dbReference type="InterPro" id="IPR010233">
    <property type="entry name" value="UbiG_MeTrfase"/>
</dbReference>
<dbReference type="NCBIfam" id="TIGR01983">
    <property type="entry name" value="UbiG"/>
    <property type="match status" value="1"/>
</dbReference>
<dbReference type="InterPro" id="IPR029063">
    <property type="entry name" value="SAM-dependent_MTases_sf"/>
</dbReference>
<dbReference type="OrthoDB" id="9801538at2"/>
<dbReference type="RefSeq" id="WP_005271710.1">
    <property type="nucleotide sequence ID" value="NZ_KB850194.1"/>
</dbReference>
<dbReference type="HAMAP" id="MF_00472">
    <property type="entry name" value="UbiG"/>
    <property type="match status" value="1"/>
</dbReference>
<keyword evidence="6" id="KW-0830">Ubiquinone</keyword>
<dbReference type="GO" id="GO:0010420">
    <property type="term" value="F:polyprenyldihydroxybenzoate methyltransferase activity"/>
    <property type="evidence" value="ECO:0007669"/>
    <property type="project" value="InterPro"/>
</dbReference>
<keyword evidence="7" id="KW-1185">Reference proteome</keyword>
<comment type="catalytic activity">
    <reaction evidence="5">
        <text>a 3-demethylubiquinol + S-adenosyl-L-methionine = a ubiquinol + S-adenosyl-L-homocysteine + H(+)</text>
        <dbReference type="Rhea" id="RHEA:44380"/>
        <dbReference type="Rhea" id="RHEA-COMP:9566"/>
        <dbReference type="Rhea" id="RHEA-COMP:10914"/>
        <dbReference type="ChEBI" id="CHEBI:15378"/>
        <dbReference type="ChEBI" id="CHEBI:17976"/>
        <dbReference type="ChEBI" id="CHEBI:57856"/>
        <dbReference type="ChEBI" id="CHEBI:59789"/>
        <dbReference type="ChEBI" id="CHEBI:84422"/>
        <dbReference type="EC" id="2.1.1.64"/>
    </reaction>
</comment>
<accession>N9R8Y3</accession>
<keyword evidence="3 5" id="KW-0831">Ubiquinone biosynthesis</keyword>
<comment type="catalytic activity">
    <reaction evidence="5">
        <text>a 3-(all-trans-polyprenyl)benzene-1,2-diol + S-adenosyl-L-methionine = a 2-methoxy-6-(all-trans-polyprenyl)phenol + S-adenosyl-L-homocysteine + H(+)</text>
        <dbReference type="Rhea" id="RHEA:31411"/>
        <dbReference type="Rhea" id="RHEA-COMP:9550"/>
        <dbReference type="Rhea" id="RHEA-COMP:9551"/>
        <dbReference type="ChEBI" id="CHEBI:15378"/>
        <dbReference type="ChEBI" id="CHEBI:57856"/>
        <dbReference type="ChEBI" id="CHEBI:59789"/>
        <dbReference type="ChEBI" id="CHEBI:62729"/>
        <dbReference type="ChEBI" id="CHEBI:62731"/>
        <dbReference type="EC" id="2.1.1.222"/>
    </reaction>
</comment>
<dbReference type="EMBL" id="APRZ01000011">
    <property type="protein sequence ID" value="ENX35577.1"/>
    <property type="molecule type" value="Genomic_DNA"/>
</dbReference>
<comment type="similarity">
    <text evidence="5">Belongs to the methyltransferase superfamily. UbiG/COQ3 family.</text>
</comment>
<comment type="caution">
    <text evidence="6">The sequence shown here is derived from an EMBL/GenBank/DDBJ whole genome shotgun (WGS) entry which is preliminary data.</text>
</comment>
<gene>
    <name evidence="5" type="primary">ubiG</name>
    <name evidence="6" type="ORF">F889_01246</name>
</gene>
<dbReference type="Gene3D" id="3.40.50.150">
    <property type="entry name" value="Vaccinia Virus protein VP39"/>
    <property type="match status" value="1"/>
</dbReference>
<evidence type="ECO:0000256" key="2">
    <source>
        <dbReference type="ARBA" id="ARBA00022679"/>
    </source>
</evidence>
<dbReference type="GO" id="GO:0032259">
    <property type="term" value="P:methylation"/>
    <property type="evidence" value="ECO:0007669"/>
    <property type="project" value="UniProtKB-KW"/>
</dbReference>
<dbReference type="EC" id="2.1.1.222" evidence="5"/>
<evidence type="ECO:0000256" key="3">
    <source>
        <dbReference type="ARBA" id="ARBA00022688"/>
    </source>
</evidence>